<dbReference type="AlphaFoldDB" id="A0AAF0Y6X3"/>
<feature type="region of interest" description="Disordered" evidence="8">
    <location>
        <begin position="341"/>
        <end position="381"/>
    </location>
</feature>
<evidence type="ECO:0000256" key="4">
    <source>
        <dbReference type="ARBA" id="ARBA00022801"/>
    </source>
</evidence>
<gene>
    <name evidence="11" type="primary">SPBC1861.05</name>
    <name evidence="11" type="ORF">LOC62_02G002488</name>
</gene>
<name>A0AAF0Y6X3_9TREE</name>
<keyword evidence="7" id="KW-0326">Glycosidase</keyword>
<evidence type="ECO:0000256" key="3">
    <source>
        <dbReference type="ARBA" id="ARBA00022777"/>
    </source>
</evidence>
<evidence type="ECO:0000256" key="9">
    <source>
        <dbReference type="SAM" id="SignalP"/>
    </source>
</evidence>
<dbReference type="GO" id="GO:0016798">
    <property type="term" value="F:hydrolase activity, acting on glycosyl bonds"/>
    <property type="evidence" value="ECO:0007669"/>
    <property type="project" value="UniProtKB-KW"/>
</dbReference>
<accession>A0AAF0Y6X3</accession>
<proteinExistence type="inferred from homology"/>
<evidence type="ECO:0000259" key="10">
    <source>
        <dbReference type="Pfam" id="PF00294"/>
    </source>
</evidence>
<dbReference type="GO" id="GO:0016301">
    <property type="term" value="F:kinase activity"/>
    <property type="evidence" value="ECO:0007669"/>
    <property type="project" value="UniProtKB-KW"/>
</dbReference>
<dbReference type="EMBL" id="CP086715">
    <property type="protein sequence ID" value="WOO78951.1"/>
    <property type="molecule type" value="Genomic_DNA"/>
</dbReference>
<dbReference type="SUPFAM" id="SSF110581">
    <property type="entry name" value="Indigoidine synthase A-like"/>
    <property type="match status" value="1"/>
</dbReference>
<dbReference type="GO" id="GO:0004730">
    <property type="term" value="F:pseudouridylate synthase activity"/>
    <property type="evidence" value="ECO:0007669"/>
    <property type="project" value="InterPro"/>
</dbReference>
<dbReference type="InterPro" id="IPR002173">
    <property type="entry name" value="Carboh/pur_kinase_PfkB_CS"/>
</dbReference>
<dbReference type="Gene3D" id="3.40.1790.10">
    <property type="entry name" value="Indigoidine synthase domain"/>
    <property type="match status" value="1"/>
</dbReference>
<feature type="signal peptide" evidence="9">
    <location>
        <begin position="1"/>
        <end position="17"/>
    </location>
</feature>
<reference evidence="11" key="1">
    <citation type="submission" date="2023-10" db="EMBL/GenBank/DDBJ databases">
        <authorList>
            <person name="Noh H."/>
        </authorList>
    </citation>
    <scope>NUCLEOTIDE SEQUENCE</scope>
    <source>
        <strain evidence="11">DUCC4014</strain>
    </source>
</reference>
<dbReference type="Proteomes" id="UP000827549">
    <property type="component" value="Chromosome 2"/>
</dbReference>
<dbReference type="GeneID" id="87805735"/>
<dbReference type="InterPro" id="IPR007342">
    <property type="entry name" value="PsuG"/>
</dbReference>
<evidence type="ECO:0000256" key="2">
    <source>
        <dbReference type="ARBA" id="ARBA00022723"/>
    </source>
</evidence>
<dbReference type="PANTHER" id="PTHR42909">
    <property type="entry name" value="ZGC:136858"/>
    <property type="match status" value="1"/>
</dbReference>
<dbReference type="Pfam" id="PF00294">
    <property type="entry name" value="PfkB"/>
    <property type="match status" value="1"/>
</dbReference>
<keyword evidence="4" id="KW-0378">Hydrolase</keyword>
<keyword evidence="9" id="KW-0732">Signal</keyword>
<dbReference type="GO" id="GO:0046872">
    <property type="term" value="F:metal ion binding"/>
    <property type="evidence" value="ECO:0007669"/>
    <property type="project" value="UniProtKB-KW"/>
</dbReference>
<evidence type="ECO:0000256" key="6">
    <source>
        <dbReference type="ARBA" id="ARBA00023239"/>
    </source>
</evidence>
<keyword evidence="5" id="KW-0464">Manganese</keyword>
<dbReference type="InterPro" id="IPR015915">
    <property type="entry name" value="Kelch-typ_b-propeller"/>
</dbReference>
<sequence length="1117" mass="114879">MVAFFALAALLPALVAAVPCVQFDAQFNLYAFGGEQDVNLGPSSSWSSPSPKPLSTVGRPPFSGANLQCLLSQSNNAVYVIGADAADATSVYIYDIAGDKWSKQTTSGGPTSTGNSRSAAVLDHDTNVLFTIPSASEGAYSLDLGLITNTAAGTAAWSNVGTPPFPLTDYKVTAALASNHILYFGVPSTPAGSANVFVIHYSYFQPQAQAYPAVGGSNFPDSAGQATSFLVQNNTVPYQVLYVPNDFSNSYVVTHYTDPGSYNITTGSPMPTSLINSTQILPPPTSKDTNAAYAASDSSVVQIDTQGNIYYIANAVSNWQVASGASWSKLSYSLKPATGTAAPTASQTSAGSASGSGAAGASKTGAKGEASSSGAAATSSSTAKPSAAAPALARKDILGFALGCAAVAAAINGRLVVTDEVEHALETGAPVVALETAIVTHGMPYPANLTTALSLERIIRSHGAVPATIALRDGRVHIGLSQLELDSLANPDPSRQAVKVSRRDLAPALALRRDGGTTVAGTMVIASSVGIQSFVTGGIGGVHRGAESSMDISADLLELGRTPMMVVCAGAKSILDIPRTLEVLETQGVCVATFGETADFPAFYTPSSGVQSPWRVGSVSDAAATVYTGLTLPSPTATLLAVPIPAEYGPRGDKVQAAVEQAVRESVEQGIDKRGKEVTPWLLKRVGELTQGSALELNVKLIENNAHIGTQVAVEVAQLARAAAGAPAPQPAQPALPSAVAEPAAPTASHLPPPSVLVVGSAAIDLTSSVSGPLVPGTTTPGTVFVSPGGVGRNIAEAAQALLPAGEVMLLSAVGTNASGTDTDAFGDLLKLELGKGGLRADGLVPLPGATSVCNLLLEKDGDLVGGVADMDIVEGLTVESVTRRLRDTAPKLVVFDCNLRPEVIEAIVATSAELGIPTLCDPTSTPKLNRLLPALRAHPRALTHLSPNQLELDHLYAAISESDDNGWEFVNSIGLGPDWRAGLEAFSNRKHRDWIRNHGVATKMVACLPFVGGFWVKAGAAGLVHLRFEASRPREGWPESLAHKVPSGPLEGQWLVLSHYPAPVITPEEIVSTTGAGDTLVGGLVAGLVGGGPEIDFVSSALERVGRSLRSRRAVA</sequence>
<feature type="region of interest" description="Disordered" evidence="8">
    <location>
        <begin position="727"/>
        <end position="749"/>
    </location>
</feature>
<evidence type="ECO:0000256" key="5">
    <source>
        <dbReference type="ARBA" id="ARBA00023211"/>
    </source>
</evidence>
<dbReference type="SUPFAM" id="SSF53613">
    <property type="entry name" value="Ribokinase-like"/>
    <property type="match status" value="1"/>
</dbReference>
<keyword evidence="12" id="KW-1185">Reference proteome</keyword>
<dbReference type="Pfam" id="PF04227">
    <property type="entry name" value="Indigoidine_A"/>
    <property type="match status" value="1"/>
</dbReference>
<dbReference type="Gene3D" id="2.120.10.80">
    <property type="entry name" value="Kelch-type beta propeller"/>
    <property type="match status" value="1"/>
</dbReference>
<dbReference type="InterPro" id="IPR022830">
    <property type="entry name" value="Indigdn_synthA-like"/>
</dbReference>
<feature type="chain" id="PRO_5042252465" evidence="9">
    <location>
        <begin position="18"/>
        <end position="1117"/>
    </location>
</feature>
<evidence type="ECO:0000256" key="8">
    <source>
        <dbReference type="SAM" id="MobiDB-lite"/>
    </source>
</evidence>
<evidence type="ECO:0000313" key="12">
    <source>
        <dbReference type="Proteomes" id="UP000827549"/>
    </source>
</evidence>
<protein>
    <submittedName>
        <fullName evidence="11">Pseudouridine-metabolizing bifunctional protein</fullName>
    </submittedName>
</protein>
<dbReference type="InterPro" id="IPR029056">
    <property type="entry name" value="Ribokinase-like"/>
</dbReference>
<dbReference type="InterPro" id="IPR011611">
    <property type="entry name" value="PfkB_dom"/>
</dbReference>
<evidence type="ECO:0000256" key="7">
    <source>
        <dbReference type="ARBA" id="ARBA00023295"/>
    </source>
</evidence>
<evidence type="ECO:0000256" key="1">
    <source>
        <dbReference type="ARBA" id="ARBA00022679"/>
    </source>
</evidence>
<organism evidence="11 12">
    <name type="scientific">Vanrija pseudolonga</name>
    <dbReference type="NCBI Taxonomy" id="143232"/>
    <lineage>
        <taxon>Eukaryota</taxon>
        <taxon>Fungi</taxon>
        <taxon>Dikarya</taxon>
        <taxon>Basidiomycota</taxon>
        <taxon>Agaricomycotina</taxon>
        <taxon>Tremellomycetes</taxon>
        <taxon>Trichosporonales</taxon>
        <taxon>Trichosporonaceae</taxon>
        <taxon>Vanrija</taxon>
    </lineage>
</organism>
<feature type="domain" description="Carbohydrate kinase PfkB" evidence="10">
    <location>
        <begin position="755"/>
        <end position="957"/>
    </location>
</feature>
<dbReference type="HAMAP" id="MF_01876">
    <property type="entry name" value="PsiMP_glycosidase"/>
    <property type="match status" value="1"/>
</dbReference>
<keyword evidence="1" id="KW-0808">Transferase</keyword>
<dbReference type="SUPFAM" id="SSF50965">
    <property type="entry name" value="Galactose oxidase, central domain"/>
    <property type="match status" value="1"/>
</dbReference>
<dbReference type="Gene3D" id="3.40.1190.20">
    <property type="match status" value="1"/>
</dbReference>
<dbReference type="PROSITE" id="PS00584">
    <property type="entry name" value="PFKB_KINASES_2"/>
    <property type="match status" value="1"/>
</dbReference>
<dbReference type="InterPro" id="IPR011043">
    <property type="entry name" value="Gal_Oxase/kelch_b-propeller"/>
</dbReference>
<keyword evidence="2" id="KW-0479">Metal-binding</keyword>
<evidence type="ECO:0000313" key="11">
    <source>
        <dbReference type="EMBL" id="WOO78951.1"/>
    </source>
</evidence>
<dbReference type="PANTHER" id="PTHR42909:SF1">
    <property type="entry name" value="CARBOHYDRATE KINASE PFKB DOMAIN-CONTAINING PROTEIN"/>
    <property type="match status" value="1"/>
</dbReference>
<dbReference type="RefSeq" id="XP_062624983.1">
    <property type="nucleotide sequence ID" value="XM_062768999.1"/>
</dbReference>
<keyword evidence="6" id="KW-0456">Lyase</keyword>
<keyword evidence="3" id="KW-0418">Kinase</keyword>
<dbReference type="GO" id="GO:0005737">
    <property type="term" value="C:cytoplasm"/>
    <property type="evidence" value="ECO:0007669"/>
    <property type="project" value="TreeGrafter"/>
</dbReference>